<reference evidence="2" key="1">
    <citation type="submission" date="2023-07" db="EMBL/GenBank/DDBJ databases">
        <title>draft genome sequence of fig (Ficus carica).</title>
        <authorList>
            <person name="Takahashi T."/>
            <person name="Nishimura K."/>
        </authorList>
    </citation>
    <scope>NUCLEOTIDE SEQUENCE</scope>
</reference>
<dbReference type="EMBL" id="BTGU01000008">
    <property type="protein sequence ID" value="GMN38686.1"/>
    <property type="molecule type" value="Genomic_DNA"/>
</dbReference>
<name>A0AA88A7J7_FICCA</name>
<accession>A0AA88A7J7</accession>
<evidence type="ECO:0000313" key="1">
    <source>
        <dbReference type="EMBL" id="GMN20994.1"/>
    </source>
</evidence>
<sequence length="65" mass="7364">MDKSALLLVWSTRVVGTKSQPSAHTNLTTLEPRREHQLRNGSQTVKPSISYDATRPGLPLEMWFE</sequence>
<proteinExistence type="predicted"/>
<gene>
    <name evidence="2" type="ORF">TIFTF001_007924</name>
    <name evidence="1" type="ORF">TIFTF001_051082</name>
</gene>
<dbReference type="Proteomes" id="UP001187192">
    <property type="component" value="Unassembled WGS sequence"/>
</dbReference>
<protein>
    <submittedName>
        <fullName evidence="2">Uncharacterized protein</fullName>
    </submittedName>
</protein>
<dbReference type="AlphaFoldDB" id="A0AA88A7J7"/>
<evidence type="ECO:0000313" key="2">
    <source>
        <dbReference type="EMBL" id="GMN38686.1"/>
    </source>
</evidence>
<comment type="caution">
    <text evidence="2">The sequence shown here is derived from an EMBL/GenBank/DDBJ whole genome shotgun (WGS) entry which is preliminary data.</text>
</comment>
<organism evidence="2 3">
    <name type="scientific">Ficus carica</name>
    <name type="common">Common fig</name>
    <dbReference type="NCBI Taxonomy" id="3494"/>
    <lineage>
        <taxon>Eukaryota</taxon>
        <taxon>Viridiplantae</taxon>
        <taxon>Streptophyta</taxon>
        <taxon>Embryophyta</taxon>
        <taxon>Tracheophyta</taxon>
        <taxon>Spermatophyta</taxon>
        <taxon>Magnoliopsida</taxon>
        <taxon>eudicotyledons</taxon>
        <taxon>Gunneridae</taxon>
        <taxon>Pentapetalae</taxon>
        <taxon>rosids</taxon>
        <taxon>fabids</taxon>
        <taxon>Rosales</taxon>
        <taxon>Moraceae</taxon>
        <taxon>Ficeae</taxon>
        <taxon>Ficus</taxon>
    </lineage>
</organism>
<keyword evidence="3" id="KW-1185">Reference proteome</keyword>
<evidence type="ECO:0000313" key="3">
    <source>
        <dbReference type="Proteomes" id="UP001187192"/>
    </source>
</evidence>
<dbReference type="EMBL" id="BTGU01009068">
    <property type="protein sequence ID" value="GMN20994.1"/>
    <property type="molecule type" value="Genomic_DNA"/>
</dbReference>